<comment type="caution">
    <text evidence="1">The sequence shown here is derived from an EMBL/GenBank/DDBJ whole genome shotgun (WGS) entry which is preliminary data.</text>
</comment>
<organism evidence="1 2">
    <name type="scientific">Pistacia integerrima</name>
    <dbReference type="NCBI Taxonomy" id="434235"/>
    <lineage>
        <taxon>Eukaryota</taxon>
        <taxon>Viridiplantae</taxon>
        <taxon>Streptophyta</taxon>
        <taxon>Embryophyta</taxon>
        <taxon>Tracheophyta</taxon>
        <taxon>Spermatophyta</taxon>
        <taxon>Magnoliopsida</taxon>
        <taxon>eudicotyledons</taxon>
        <taxon>Gunneridae</taxon>
        <taxon>Pentapetalae</taxon>
        <taxon>rosids</taxon>
        <taxon>malvids</taxon>
        <taxon>Sapindales</taxon>
        <taxon>Anacardiaceae</taxon>
        <taxon>Pistacia</taxon>
    </lineage>
</organism>
<protein>
    <submittedName>
        <fullName evidence="1">Uncharacterized protein</fullName>
    </submittedName>
</protein>
<accession>A0ACC0XFM0</accession>
<dbReference type="EMBL" id="CM047747">
    <property type="protein sequence ID" value="KAJ0016915.1"/>
    <property type="molecule type" value="Genomic_DNA"/>
</dbReference>
<proteinExistence type="predicted"/>
<evidence type="ECO:0000313" key="2">
    <source>
        <dbReference type="Proteomes" id="UP001163603"/>
    </source>
</evidence>
<sequence>MWKIKCWPEAGTPRLVEDLGDVAILPTRSSIMFNIKAFRLVSVPNPRNSLVSGSMGFGRILEGCDTPKVLVDLETNECLERNGNCWQDTKANITACKTINISTSDNVPSELYFILKCFSP</sequence>
<name>A0ACC0XFM0_9ROSI</name>
<dbReference type="Proteomes" id="UP001163603">
    <property type="component" value="Chromosome 12"/>
</dbReference>
<gene>
    <name evidence="1" type="ORF">Pint_11798</name>
</gene>
<reference evidence="2" key="1">
    <citation type="journal article" date="2023" name="G3 (Bethesda)">
        <title>Genome assembly and association tests identify interacting loci associated with vigor, precocity, and sex in interspecific pistachio rootstocks.</title>
        <authorList>
            <person name="Palmer W."/>
            <person name="Jacygrad E."/>
            <person name="Sagayaradj S."/>
            <person name="Cavanaugh K."/>
            <person name="Han R."/>
            <person name="Bertier L."/>
            <person name="Beede B."/>
            <person name="Kafkas S."/>
            <person name="Golino D."/>
            <person name="Preece J."/>
            <person name="Michelmore R."/>
        </authorList>
    </citation>
    <scope>NUCLEOTIDE SEQUENCE [LARGE SCALE GENOMIC DNA]</scope>
</reference>
<evidence type="ECO:0000313" key="1">
    <source>
        <dbReference type="EMBL" id="KAJ0016915.1"/>
    </source>
</evidence>
<keyword evidence="2" id="KW-1185">Reference proteome</keyword>